<dbReference type="NCBIfam" id="TIGR01428">
    <property type="entry name" value="HAD_type_II"/>
    <property type="match status" value="1"/>
</dbReference>
<dbReference type="InterPro" id="IPR036412">
    <property type="entry name" value="HAD-like_sf"/>
</dbReference>
<sequence>MSQPVESLKNVKALTFDVFGTVVDWRSTVHGELIKKAREKITSSAFNELSQPLQSRLKGISDEDWGTFAQEWRDTYVEFTHSFVPGQTEWKDIDAHHYDSLGALLHKWGVAGVYTEEEIRSLSRTWHYLRPWDDSAVGIQKLGTRYVTATLSNGNRSLLEDLNEHGALGFKQIISTADFGAYKPHPSTYRGAVDALDCAPNEAAMVAAHLGDLDAARANGLRTIYVERAGEESHNDSRWQDARDWVDLWISREEEGFVELARRLGIP</sequence>
<dbReference type="SFLD" id="SFLDS00003">
    <property type="entry name" value="Haloacid_Dehalogenase"/>
    <property type="match status" value="1"/>
</dbReference>
<dbReference type="InterPro" id="IPR023214">
    <property type="entry name" value="HAD_sf"/>
</dbReference>
<gene>
    <name evidence="3" type="ORF">RRF57_004778</name>
</gene>
<comment type="similarity">
    <text evidence="1">Belongs to the HAD-like hydrolase superfamily. S-2-haloalkanoic acid dehalogenase family.</text>
</comment>
<accession>A0AAN7Z747</accession>
<evidence type="ECO:0000313" key="4">
    <source>
        <dbReference type="Proteomes" id="UP001305414"/>
    </source>
</evidence>
<evidence type="ECO:0000313" key="3">
    <source>
        <dbReference type="EMBL" id="KAK5629063.1"/>
    </source>
</evidence>
<dbReference type="Proteomes" id="UP001305414">
    <property type="component" value="Unassembled WGS sequence"/>
</dbReference>
<dbReference type="Pfam" id="PF00702">
    <property type="entry name" value="Hydrolase"/>
    <property type="match status" value="1"/>
</dbReference>
<protein>
    <recommendedName>
        <fullName evidence="5">Haloacid dehalogenase</fullName>
    </recommendedName>
</protein>
<dbReference type="InterPro" id="IPR023198">
    <property type="entry name" value="PGP-like_dom2"/>
</dbReference>
<dbReference type="InterPro" id="IPR051540">
    <property type="entry name" value="S-2-haloacid_dehalogenase"/>
</dbReference>
<evidence type="ECO:0008006" key="5">
    <source>
        <dbReference type="Google" id="ProtNLM"/>
    </source>
</evidence>
<dbReference type="GO" id="GO:0016791">
    <property type="term" value="F:phosphatase activity"/>
    <property type="evidence" value="ECO:0007669"/>
    <property type="project" value="UniProtKB-ARBA"/>
</dbReference>
<dbReference type="InterPro" id="IPR006439">
    <property type="entry name" value="HAD-SF_hydro_IA"/>
</dbReference>
<proteinExistence type="inferred from homology"/>
<dbReference type="NCBIfam" id="TIGR01493">
    <property type="entry name" value="HAD-SF-IA-v2"/>
    <property type="match status" value="1"/>
</dbReference>
<dbReference type="EMBL" id="JAWHQM010000010">
    <property type="protein sequence ID" value="KAK5629063.1"/>
    <property type="molecule type" value="Genomic_DNA"/>
</dbReference>
<comment type="caution">
    <text evidence="3">The sequence shown here is derived from an EMBL/GenBank/DDBJ whole genome shotgun (WGS) entry which is preliminary data.</text>
</comment>
<dbReference type="InterPro" id="IPR006328">
    <property type="entry name" value="2-HAD"/>
</dbReference>
<keyword evidence="2" id="KW-0378">Hydrolase</keyword>
<dbReference type="GO" id="GO:0019120">
    <property type="term" value="F:hydrolase activity, acting on acid halide bonds, in C-halide compounds"/>
    <property type="evidence" value="ECO:0007669"/>
    <property type="project" value="InterPro"/>
</dbReference>
<dbReference type="SFLD" id="SFLDG01129">
    <property type="entry name" value="C1.5:_HAD__Beta-PGM__Phosphata"/>
    <property type="match status" value="1"/>
</dbReference>
<organism evidence="3 4">
    <name type="scientific">Xylaria bambusicola</name>
    <dbReference type="NCBI Taxonomy" id="326684"/>
    <lineage>
        <taxon>Eukaryota</taxon>
        <taxon>Fungi</taxon>
        <taxon>Dikarya</taxon>
        <taxon>Ascomycota</taxon>
        <taxon>Pezizomycotina</taxon>
        <taxon>Sordariomycetes</taxon>
        <taxon>Xylariomycetidae</taxon>
        <taxon>Xylariales</taxon>
        <taxon>Xylariaceae</taxon>
        <taxon>Xylaria</taxon>
    </lineage>
</organism>
<reference evidence="3 4" key="1">
    <citation type="submission" date="2023-10" db="EMBL/GenBank/DDBJ databases">
        <title>Draft genome sequence of Xylaria bambusicola isolate GMP-LS, the root and basal stem rot pathogen of sugarcane in Indonesia.</title>
        <authorList>
            <person name="Selvaraj P."/>
            <person name="Muralishankar V."/>
            <person name="Muruganantham S."/>
            <person name="Sp S."/>
            <person name="Haryani S."/>
            <person name="Lau K.J.X."/>
            <person name="Naqvi N.I."/>
        </authorList>
    </citation>
    <scope>NUCLEOTIDE SEQUENCE [LARGE SCALE GENOMIC DNA]</scope>
    <source>
        <strain evidence="3">GMP-LS</strain>
    </source>
</reference>
<dbReference type="PANTHER" id="PTHR43316">
    <property type="entry name" value="HYDROLASE, HALOACID DELAHOGENASE-RELATED"/>
    <property type="match status" value="1"/>
</dbReference>
<dbReference type="Gene3D" id="3.40.50.1000">
    <property type="entry name" value="HAD superfamily/HAD-like"/>
    <property type="match status" value="1"/>
</dbReference>
<name>A0AAN7Z747_9PEZI</name>
<keyword evidence="4" id="KW-1185">Reference proteome</keyword>
<dbReference type="AlphaFoldDB" id="A0AAN7Z747"/>
<evidence type="ECO:0000256" key="1">
    <source>
        <dbReference type="ARBA" id="ARBA00008106"/>
    </source>
</evidence>
<dbReference type="Gene3D" id="1.10.150.240">
    <property type="entry name" value="Putative phosphatase, domain 2"/>
    <property type="match status" value="1"/>
</dbReference>
<evidence type="ECO:0000256" key="2">
    <source>
        <dbReference type="ARBA" id="ARBA00022801"/>
    </source>
</evidence>
<dbReference type="SUPFAM" id="SSF56784">
    <property type="entry name" value="HAD-like"/>
    <property type="match status" value="1"/>
</dbReference>
<dbReference type="PRINTS" id="PR00413">
    <property type="entry name" value="HADHALOGNASE"/>
</dbReference>
<dbReference type="PANTHER" id="PTHR43316:SF3">
    <property type="entry name" value="HALOACID DEHALOGENASE, TYPE II (AFU_ORTHOLOGUE AFUA_2G07750)-RELATED"/>
    <property type="match status" value="1"/>
</dbReference>